<gene>
    <name evidence="2" type="ORF">M9458_023440</name>
</gene>
<sequence>VAGGGDSTQGQVDIFSLNRPTPRPVKSLQMGARVRCLEYVPEPSPSEDAETGPHTSTGAVNTICVGLDDG</sequence>
<protein>
    <submittedName>
        <fullName evidence="2">Uncharacterized protein</fullName>
    </submittedName>
</protein>
<feature type="region of interest" description="Disordered" evidence="1">
    <location>
        <begin position="42"/>
        <end position="70"/>
    </location>
</feature>
<evidence type="ECO:0000313" key="2">
    <source>
        <dbReference type="EMBL" id="KAL0181034.1"/>
    </source>
</evidence>
<dbReference type="AlphaFoldDB" id="A0ABD0Q482"/>
<dbReference type="Proteomes" id="UP001529510">
    <property type="component" value="Unassembled WGS sequence"/>
</dbReference>
<accession>A0ABD0Q482</accession>
<keyword evidence="3" id="KW-1185">Reference proteome</keyword>
<name>A0ABD0Q482_CIRMR</name>
<dbReference type="EMBL" id="JAMKFB020000011">
    <property type="protein sequence ID" value="KAL0181034.1"/>
    <property type="molecule type" value="Genomic_DNA"/>
</dbReference>
<comment type="caution">
    <text evidence="2">The sequence shown here is derived from an EMBL/GenBank/DDBJ whole genome shotgun (WGS) entry which is preliminary data.</text>
</comment>
<feature type="region of interest" description="Disordered" evidence="1">
    <location>
        <begin position="1"/>
        <end position="25"/>
    </location>
</feature>
<evidence type="ECO:0000313" key="3">
    <source>
        <dbReference type="Proteomes" id="UP001529510"/>
    </source>
</evidence>
<dbReference type="Pfam" id="PF19056">
    <property type="entry name" value="WD40_2"/>
    <property type="match status" value="1"/>
</dbReference>
<feature type="non-terminal residue" evidence="2">
    <location>
        <position position="70"/>
    </location>
</feature>
<proteinExistence type="predicted"/>
<organism evidence="2 3">
    <name type="scientific">Cirrhinus mrigala</name>
    <name type="common">Mrigala</name>
    <dbReference type="NCBI Taxonomy" id="683832"/>
    <lineage>
        <taxon>Eukaryota</taxon>
        <taxon>Metazoa</taxon>
        <taxon>Chordata</taxon>
        <taxon>Craniata</taxon>
        <taxon>Vertebrata</taxon>
        <taxon>Euteleostomi</taxon>
        <taxon>Actinopterygii</taxon>
        <taxon>Neopterygii</taxon>
        <taxon>Teleostei</taxon>
        <taxon>Ostariophysi</taxon>
        <taxon>Cypriniformes</taxon>
        <taxon>Cyprinidae</taxon>
        <taxon>Labeoninae</taxon>
        <taxon>Labeonini</taxon>
        <taxon>Cirrhinus</taxon>
    </lineage>
</organism>
<feature type="non-terminal residue" evidence="2">
    <location>
        <position position="1"/>
    </location>
</feature>
<evidence type="ECO:0000256" key="1">
    <source>
        <dbReference type="SAM" id="MobiDB-lite"/>
    </source>
</evidence>
<reference evidence="2 3" key="1">
    <citation type="submission" date="2024-05" db="EMBL/GenBank/DDBJ databases">
        <title>Genome sequencing and assembly of Indian major carp, Cirrhinus mrigala (Hamilton, 1822).</title>
        <authorList>
            <person name="Mohindra V."/>
            <person name="Chowdhury L.M."/>
            <person name="Lal K."/>
            <person name="Jena J.K."/>
        </authorList>
    </citation>
    <scope>NUCLEOTIDE SEQUENCE [LARGE SCALE GENOMIC DNA]</scope>
    <source>
        <strain evidence="2">CM1030</strain>
        <tissue evidence="2">Blood</tissue>
    </source>
</reference>